<feature type="signal peptide" evidence="2">
    <location>
        <begin position="1"/>
        <end position="34"/>
    </location>
</feature>
<dbReference type="EMBL" id="AYXT01000012">
    <property type="protein sequence ID" value="ETF01086.1"/>
    <property type="molecule type" value="Genomic_DNA"/>
</dbReference>
<reference evidence="3 4" key="1">
    <citation type="journal article" date="2014" name="Genome Announc.">
        <title>Draft Genome Sequence of Advenella kashmirensis Strain W13003, a Polycyclic Aromatic Hydrocarbon-Degrading Bacterium.</title>
        <authorList>
            <person name="Wang X."/>
            <person name="Jin D."/>
            <person name="Zhou L."/>
            <person name="Wu L."/>
            <person name="An W."/>
            <person name="Zhao L."/>
        </authorList>
    </citation>
    <scope>NUCLEOTIDE SEQUENCE [LARGE SCALE GENOMIC DNA]</scope>
    <source>
        <strain evidence="3 4">W13003</strain>
    </source>
</reference>
<dbReference type="SUPFAM" id="SSF53850">
    <property type="entry name" value="Periplasmic binding protein-like II"/>
    <property type="match status" value="1"/>
</dbReference>
<comment type="caution">
    <text evidence="3">The sequence shown here is derived from an EMBL/GenBank/DDBJ whole genome shotgun (WGS) entry which is preliminary data.</text>
</comment>
<dbReference type="Pfam" id="PF03401">
    <property type="entry name" value="TctC"/>
    <property type="match status" value="1"/>
</dbReference>
<keyword evidence="4" id="KW-1185">Reference proteome</keyword>
<evidence type="ECO:0000256" key="2">
    <source>
        <dbReference type="SAM" id="SignalP"/>
    </source>
</evidence>
<name>V8QMB0_9BURK</name>
<organism evidence="3 4">
    <name type="scientific">Advenella kashmirensis W13003</name>
    <dbReference type="NCBI Taxonomy" id="1424334"/>
    <lineage>
        <taxon>Bacteria</taxon>
        <taxon>Pseudomonadati</taxon>
        <taxon>Pseudomonadota</taxon>
        <taxon>Betaproteobacteria</taxon>
        <taxon>Burkholderiales</taxon>
        <taxon>Alcaligenaceae</taxon>
    </lineage>
</organism>
<dbReference type="InterPro" id="IPR042100">
    <property type="entry name" value="Bug_dom1"/>
</dbReference>
<dbReference type="PIRSF" id="PIRSF017082">
    <property type="entry name" value="YflP"/>
    <property type="match status" value="1"/>
</dbReference>
<protein>
    <submittedName>
        <fullName evidence="3">ABC transporter substrate-binding protein</fullName>
    </submittedName>
</protein>
<dbReference type="InterPro" id="IPR005064">
    <property type="entry name" value="BUG"/>
</dbReference>
<gene>
    <name evidence="3" type="ORF">W822_17565</name>
</gene>
<dbReference type="PANTHER" id="PTHR42928">
    <property type="entry name" value="TRICARBOXYLATE-BINDING PROTEIN"/>
    <property type="match status" value="1"/>
</dbReference>
<dbReference type="CDD" id="cd07012">
    <property type="entry name" value="PBP2_Bug_TTT"/>
    <property type="match status" value="1"/>
</dbReference>
<dbReference type="Proteomes" id="UP000018733">
    <property type="component" value="Unassembled WGS sequence"/>
</dbReference>
<dbReference type="AlphaFoldDB" id="V8QMB0"/>
<dbReference type="PANTHER" id="PTHR42928:SF5">
    <property type="entry name" value="BLR1237 PROTEIN"/>
    <property type="match status" value="1"/>
</dbReference>
<evidence type="ECO:0000313" key="4">
    <source>
        <dbReference type="Proteomes" id="UP000018733"/>
    </source>
</evidence>
<feature type="chain" id="PRO_5004771547" evidence="2">
    <location>
        <begin position="35"/>
        <end position="333"/>
    </location>
</feature>
<comment type="similarity">
    <text evidence="1">Belongs to the UPF0065 (bug) family.</text>
</comment>
<keyword evidence="2" id="KW-0732">Signal</keyword>
<evidence type="ECO:0000256" key="1">
    <source>
        <dbReference type="ARBA" id="ARBA00006987"/>
    </source>
</evidence>
<dbReference type="STRING" id="1424334.W822_17565"/>
<dbReference type="Gene3D" id="3.40.190.150">
    <property type="entry name" value="Bordetella uptake gene, domain 1"/>
    <property type="match status" value="1"/>
</dbReference>
<dbReference type="Gene3D" id="3.40.190.10">
    <property type="entry name" value="Periplasmic binding protein-like II"/>
    <property type="match status" value="1"/>
</dbReference>
<dbReference type="HOGENOM" id="CLU_045683_0_0_4"/>
<evidence type="ECO:0000313" key="3">
    <source>
        <dbReference type="EMBL" id="ETF01086.1"/>
    </source>
</evidence>
<accession>V8QMB0</accession>
<dbReference type="PATRIC" id="fig|1424334.3.peg.3532"/>
<proteinExistence type="inferred from homology"/>
<sequence>MNFFSNFSSKCFLTCAKVLTLAYSCGLLVNPAAAASYPERPITVINPWTAGGPADTVARPVLEQLSARLGQPVVLENRAGANGTIGSAYVARAKPDGYTLLFSHVGPITISPAVQKNMPYDSTKDLAPITQIVSAPNVLVVRPDLPIHSLGEFVAYARSHPGELSYGSVGPGSTTHLAGEILSHQAGIELLHVPYKGAAPVITGLMGKEIDVAFLNAAGVKTYIESGKLRGLAVTTLKRSTMLPELPAIAEVYPGFEVNSWYGLMAPAGTPAPVIDLLQKNVAQILKTPEMVTFFEQRGLAPEGTTPQEYAAQIRKDLQRWQEGVQQAGLEPQ</sequence>
<dbReference type="eggNOG" id="COG3181">
    <property type="taxonomic scope" value="Bacteria"/>
</dbReference>